<dbReference type="PANTHER" id="PTHR11010">
    <property type="entry name" value="PROTEASE S28 PRO-X CARBOXYPEPTIDASE-RELATED"/>
    <property type="match status" value="1"/>
</dbReference>
<organism evidence="6 7">
    <name type="scientific">Corchorus olitorius</name>
    <dbReference type="NCBI Taxonomy" id="93759"/>
    <lineage>
        <taxon>Eukaryota</taxon>
        <taxon>Viridiplantae</taxon>
        <taxon>Streptophyta</taxon>
        <taxon>Embryophyta</taxon>
        <taxon>Tracheophyta</taxon>
        <taxon>Spermatophyta</taxon>
        <taxon>Magnoliopsida</taxon>
        <taxon>eudicotyledons</taxon>
        <taxon>Gunneridae</taxon>
        <taxon>Pentapetalae</taxon>
        <taxon>rosids</taxon>
        <taxon>malvids</taxon>
        <taxon>Malvales</taxon>
        <taxon>Malvaceae</taxon>
        <taxon>Grewioideae</taxon>
        <taxon>Apeibeae</taxon>
        <taxon>Corchorus</taxon>
    </lineage>
</organism>
<sequence length="524" mass="58525">MLFIKLKTEPNIIAMNSPAISFQWFQILIFLLVLSISVSSSAAQYFNDIPRLSLILEEYSHDHQVLSATSVSEDLKTFYYTQTLDHFNYNPQSYSTFQQRYVMNFKYWGGANSSAPIFVFLGAEASLDSDLAAVGFLDDNAPRFNALIVFIEHRYYGKSIPFGSREEAFQNASTLGYFNSAQAIADYAEIIMHIKKELMATYSPVIVIGGSYGGMLASWLRLKYPHVALGALASSAPILYFDGITLNPEGGYYSVVSKDFRDTSETCYQTIQKSWAEIDKVASQPNGLSILGNKFKTCNPLSSSSELRSALRLMYAYAAQYNRAPRYQVSAICKGIDGLNSSLGSQDKDVLSKVFAGVVAFYQNSSCYINQITNASETAIGWSWQRCSEMAMPIGIGNGTMFEPIPFNLSIYKEQCESFYGVPPRPNWVTSYYGGHDIKLILQRFGSNIIFSNGLRDPYSSGGVLKTISPSIIAVTTVDGSHCLDILPEKGTDPDWLIRQRKTEVKIIKAWISKYYVDLKAYKQ</sequence>
<dbReference type="Gene3D" id="1.20.120.980">
    <property type="entry name" value="Serine carboxypeptidase S28, SKS domain"/>
    <property type="match status" value="1"/>
</dbReference>
<dbReference type="EMBL" id="AWUE01016572">
    <property type="protein sequence ID" value="OMO90293.1"/>
    <property type="molecule type" value="Genomic_DNA"/>
</dbReference>
<keyword evidence="2" id="KW-0645">Protease</keyword>
<dbReference type="PANTHER" id="PTHR11010:SF96">
    <property type="entry name" value="LYSOSOMAL PRO-X CARBOXYPEPTIDASE-LIKE ISOFORM X1"/>
    <property type="match status" value="1"/>
</dbReference>
<comment type="caution">
    <text evidence="6">The sequence shown here is derived from an EMBL/GenBank/DDBJ whole genome shotgun (WGS) entry which is preliminary data.</text>
</comment>
<evidence type="ECO:0000313" key="6">
    <source>
        <dbReference type="EMBL" id="OMO90293.1"/>
    </source>
</evidence>
<dbReference type="InterPro" id="IPR042269">
    <property type="entry name" value="Ser_carbopepase_S28_SKS"/>
</dbReference>
<keyword evidence="5" id="KW-0325">Glycoprotein</keyword>
<dbReference type="AlphaFoldDB" id="A0A1R3J627"/>
<dbReference type="GO" id="GO:0070008">
    <property type="term" value="F:serine-type exopeptidase activity"/>
    <property type="evidence" value="ECO:0007669"/>
    <property type="project" value="InterPro"/>
</dbReference>
<dbReference type="Proteomes" id="UP000187203">
    <property type="component" value="Unassembled WGS sequence"/>
</dbReference>
<dbReference type="OrthoDB" id="2130629at2759"/>
<dbReference type="GO" id="GO:0008239">
    <property type="term" value="F:dipeptidyl-peptidase activity"/>
    <property type="evidence" value="ECO:0007669"/>
    <property type="project" value="TreeGrafter"/>
</dbReference>
<evidence type="ECO:0000313" key="7">
    <source>
        <dbReference type="Proteomes" id="UP000187203"/>
    </source>
</evidence>
<dbReference type="SUPFAM" id="SSF53474">
    <property type="entry name" value="alpha/beta-Hydrolases"/>
    <property type="match status" value="2"/>
</dbReference>
<dbReference type="FunFam" id="1.20.120.980:FF:000006">
    <property type="entry name" value="Serine carboxypeptidase S28 family protein"/>
    <property type="match status" value="1"/>
</dbReference>
<proteinExistence type="inferred from homology"/>
<dbReference type="InterPro" id="IPR029058">
    <property type="entry name" value="AB_hydrolase_fold"/>
</dbReference>
<name>A0A1R3J627_9ROSI</name>
<evidence type="ECO:0000256" key="4">
    <source>
        <dbReference type="ARBA" id="ARBA00022801"/>
    </source>
</evidence>
<accession>A0A1R3J627</accession>
<evidence type="ECO:0000256" key="2">
    <source>
        <dbReference type="ARBA" id="ARBA00022670"/>
    </source>
</evidence>
<reference evidence="7" key="1">
    <citation type="submission" date="2013-09" db="EMBL/GenBank/DDBJ databases">
        <title>Corchorus olitorius genome sequencing.</title>
        <authorList>
            <person name="Alam M."/>
            <person name="Haque M.S."/>
            <person name="Islam M.S."/>
            <person name="Emdad E.M."/>
            <person name="Islam M.M."/>
            <person name="Ahmed B."/>
            <person name="Halim A."/>
            <person name="Hossen Q.M.M."/>
            <person name="Hossain M.Z."/>
            <person name="Ahmed R."/>
            <person name="Khan M.M."/>
            <person name="Islam R."/>
            <person name="Rashid M.M."/>
            <person name="Khan S.A."/>
            <person name="Rahman M.S."/>
            <person name="Alam M."/>
            <person name="Yahiya A.S."/>
            <person name="Khan M.S."/>
            <person name="Azam M.S."/>
            <person name="Haque T."/>
            <person name="Lashkar M.Z.H."/>
            <person name="Akhand A.I."/>
            <person name="Morshed G."/>
            <person name="Roy S."/>
            <person name="Uddin K.S."/>
            <person name="Rabeya T."/>
            <person name="Hossain A.S."/>
            <person name="Chowdhury A."/>
            <person name="Snigdha A.R."/>
            <person name="Mortoza M.S."/>
            <person name="Matin S.A."/>
            <person name="Hoque S.M.E."/>
            <person name="Islam M.K."/>
            <person name="Roy D.K."/>
            <person name="Haider R."/>
            <person name="Moosa M.M."/>
            <person name="Elias S.M."/>
            <person name="Hasan A.M."/>
            <person name="Jahan S."/>
            <person name="Shafiuddin M."/>
            <person name="Mahmood N."/>
            <person name="Shommy N.S."/>
        </authorList>
    </citation>
    <scope>NUCLEOTIDE SEQUENCE [LARGE SCALE GENOMIC DNA]</scope>
    <source>
        <strain evidence="7">cv. O-4</strain>
    </source>
</reference>
<evidence type="ECO:0000256" key="1">
    <source>
        <dbReference type="ARBA" id="ARBA00011079"/>
    </source>
</evidence>
<dbReference type="STRING" id="93759.A0A1R3J627"/>
<keyword evidence="4" id="KW-0378">Hydrolase</keyword>
<dbReference type="GO" id="GO:0006508">
    <property type="term" value="P:proteolysis"/>
    <property type="evidence" value="ECO:0007669"/>
    <property type="project" value="UniProtKB-KW"/>
</dbReference>
<evidence type="ECO:0000256" key="3">
    <source>
        <dbReference type="ARBA" id="ARBA00022729"/>
    </source>
</evidence>
<dbReference type="Gene3D" id="3.40.50.1820">
    <property type="entry name" value="alpha/beta hydrolase"/>
    <property type="match status" value="1"/>
</dbReference>
<evidence type="ECO:0000256" key="5">
    <source>
        <dbReference type="ARBA" id="ARBA00023180"/>
    </source>
</evidence>
<dbReference type="Pfam" id="PF05577">
    <property type="entry name" value="Peptidase_S28"/>
    <property type="match status" value="1"/>
</dbReference>
<dbReference type="InterPro" id="IPR008758">
    <property type="entry name" value="Peptidase_S28"/>
</dbReference>
<protein>
    <submittedName>
        <fullName evidence="6">Peptidase S28</fullName>
    </submittedName>
</protein>
<comment type="similarity">
    <text evidence="1">Belongs to the peptidase S28 family.</text>
</comment>
<keyword evidence="3" id="KW-0732">Signal</keyword>
<keyword evidence="7" id="KW-1185">Reference proteome</keyword>
<gene>
    <name evidence="6" type="ORF">COLO4_19246</name>
</gene>